<dbReference type="RefSeq" id="WP_123845668.1">
    <property type="nucleotide sequence ID" value="NZ_RPDH01000001.1"/>
</dbReference>
<accession>A0A3N4Q6J3</accession>
<gene>
    <name evidence="1" type="ORF">EGT74_06365</name>
</gene>
<reference evidence="1 2" key="1">
    <citation type="submission" date="2018-11" db="EMBL/GenBank/DDBJ databases">
        <title>Chitinophaga lutea sp.nov., isolate from arsenic contaminated soil.</title>
        <authorList>
            <person name="Zong Y."/>
        </authorList>
    </citation>
    <scope>NUCLEOTIDE SEQUENCE [LARGE SCALE GENOMIC DNA]</scope>
    <source>
        <strain evidence="1 2">ZY74</strain>
    </source>
</reference>
<evidence type="ECO:0000313" key="1">
    <source>
        <dbReference type="EMBL" id="RPE13151.1"/>
    </source>
</evidence>
<keyword evidence="2" id="KW-1185">Reference proteome</keyword>
<dbReference type="Proteomes" id="UP000278351">
    <property type="component" value="Unassembled WGS sequence"/>
</dbReference>
<dbReference type="AlphaFoldDB" id="A0A3N4Q6J3"/>
<sequence>MENLLRRLDVALAAADDSDIGAMWLQSYADCLAETGYGLPAEVCLYWNGQFQIGTEKDLGDDDQNLFIARLTFKMAGTTSLKDLVGERVMEIRNSILGQAKAVGR</sequence>
<protein>
    <submittedName>
        <fullName evidence="1">Uncharacterized protein</fullName>
    </submittedName>
</protein>
<proteinExistence type="predicted"/>
<organism evidence="1 2">
    <name type="scientific">Chitinophaga lutea</name>
    <dbReference type="NCBI Taxonomy" id="2488634"/>
    <lineage>
        <taxon>Bacteria</taxon>
        <taxon>Pseudomonadati</taxon>
        <taxon>Bacteroidota</taxon>
        <taxon>Chitinophagia</taxon>
        <taxon>Chitinophagales</taxon>
        <taxon>Chitinophagaceae</taxon>
        <taxon>Chitinophaga</taxon>
    </lineage>
</organism>
<comment type="caution">
    <text evidence="1">The sequence shown here is derived from an EMBL/GenBank/DDBJ whole genome shotgun (WGS) entry which is preliminary data.</text>
</comment>
<evidence type="ECO:0000313" key="2">
    <source>
        <dbReference type="Proteomes" id="UP000278351"/>
    </source>
</evidence>
<dbReference type="OrthoDB" id="8853249at2"/>
<dbReference type="EMBL" id="RPDH01000001">
    <property type="protein sequence ID" value="RPE13151.1"/>
    <property type="molecule type" value="Genomic_DNA"/>
</dbReference>
<name>A0A3N4Q6J3_9BACT</name>